<evidence type="ECO:0000256" key="1">
    <source>
        <dbReference type="ARBA" id="ARBA00022491"/>
    </source>
</evidence>
<evidence type="ECO:0000259" key="7">
    <source>
        <dbReference type="PROSITE" id="PS50977"/>
    </source>
</evidence>
<evidence type="ECO:0000256" key="5">
    <source>
        <dbReference type="PROSITE-ProRule" id="PRU00335"/>
    </source>
</evidence>
<organism evidence="8 9">
    <name type="scientific">Isoptericola hypogeus</name>
    <dbReference type="NCBI Taxonomy" id="300179"/>
    <lineage>
        <taxon>Bacteria</taxon>
        <taxon>Bacillati</taxon>
        <taxon>Actinomycetota</taxon>
        <taxon>Actinomycetes</taxon>
        <taxon>Micrococcales</taxon>
        <taxon>Promicromonosporaceae</taxon>
        <taxon>Isoptericola</taxon>
    </lineage>
</organism>
<dbReference type="Proteomes" id="UP001501138">
    <property type="component" value="Unassembled WGS sequence"/>
</dbReference>
<dbReference type="Gene3D" id="1.10.357.10">
    <property type="entry name" value="Tetracycline Repressor, domain 2"/>
    <property type="match status" value="1"/>
</dbReference>
<sequence length="215" mass="23688">MAGVSETTTESGTAPRRGYAKGRAKREEILQAAIVMFGEVGYHGASLREIASRVGISHPGLLHHFPTKAALLEAVLEHRDEIDFADFDRDLEQGRTMFDALLRLVQRNALRRPVVEVFAGLAAEATSPDHPAHDYFAQRYPTTVRRMLTELERRAGAGTLRPGIEPAVAARTIVALMDGLQIQWLYSLDGPRDARVDMAADLKTYLDLIVVDPAS</sequence>
<evidence type="ECO:0000313" key="9">
    <source>
        <dbReference type="Proteomes" id="UP001501138"/>
    </source>
</evidence>
<feature type="compositionally biased region" description="Polar residues" evidence="6">
    <location>
        <begin position="1"/>
        <end position="12"/>
    </location>
</feature>
<dbReference type="PROSITE" id="PS50977">
    <property type="entry name" value="HTH_TETR_2"/>
    <property type="match status" value="1"/>
</dbReference>
<dbReference type="RefSeq" id="WP_425553764.1">
    <property type="nucleotide sequence ID" value="NZ_BAAAPM010000004.1"/>
</dbReference>
<proteinExistence type="predicted"/>
<keyword evidence="9" id="KW-1185">Reference proteome</keyword>
<evidence type="ECO:0000256" key="4">
    <source>
        <dbReference type="ARBA" id="ARBA00023163"/>
    </source>
</evidence>
<keyword evidence="1" id="KW-0678">Repressor</keyword>
<comment type="caution">
    <text evidence="8">The sequence shown here is derived from an EMBL/GenBank/DDBJ whole genome shotgun (WGS) entry which is preliminary data.</text>
</comment>
<dbReference type="PANTHER" id="PTHR30055:SF146">
    <property type="entry name" value="HTH-TYPE TRANSCRIPTIONAL DUAL REGULATOR CECR"/>
    <property type="match status" value="1"/>
</dbReference>
<dbReference type="InterPro" id="IPR009057">
    <property type="entry name" value="Homeodomain-like_sf"/>
</dbReference>
<dbReference type="PANTHER" id="PTHR30055">
    <property type="entry name" value="HTH-TYPE TRANSCRIPTIONAL REGULATOR RUTR"/>
    <property type="match status" value="1"/>
</dbReference>
<dbReference type="InterPro" id="IPR036271">
    <property type="entry name" value="Tet_transcr_reg_TetR-rel_C_sf"/>
</dbReference>
<dbReference type="SUPFAM" id="SSF46689">
    <property type="entry name" value="Homeodomain-like"/>
    <property type="match status" value="1"/>
</dbReference>
<name>A0ABP4VKQ4_9MICO</name>
<protein>
    <submittedName>
        <fullName evidence="8">TetR/AcrR family transcriptional regulator</fullName>
    </submittedName>
</protein>
<evidence type="ECO:0000313" key="8">
    <source>
        <dbReference type="EMBL" id="GAA1728116.1"/>
    </source>
</evidence>
<keyword evidence="4" id="KW-0804">Transcription</keyword>
<accession>A0ABP4VKQ4</accession>
<evidence type="ECO:0000256" key="3">
    <source>
        <dbReference type="ARBA" id="ARBA00023125"/>
    </source>
</evidence>
<dbReference type="EMBL" id="BAAAPM010000004">
    <property type="protein sequence ID" value="GAA1728116.1"/>
    <property type="molecule type" value="Genomic_DNA"/>
</dbReference>
<keyword evidence="3 5" id="KW-0238">DNA-binding</keyword>
<dbReference type="SUPFAM" id="SSF48498">
    <property type="entry name" value="Tetracyclin repressor-like, C-terminal domain"/>
    <property type="match status" value="1"/>
</dbReference>
<dbReference type="InterPro" id="IPR039538">
    <property type="entry name" value="BetI_C"/>
</dbReference>
<keyword evidence="2" id="KW-0805">Transcription regulation</keyword>
<dbReference type="InterPro" id="IPR050109">
    <property type="entry name" value="HTH-type_TetR-like_transc_reg"/>
</dbReference>
<feature type="region of interest" description="Disordered" evidence="6">
    <location>
        <begin position="1"/>
        <end position="21"/>
    </location>
</feature>
<dbReference type="Pfam" id="PF13977">
    <property type="entry name" value="TetR_C_6"/>
    <property type="match status" value="1"/>
</dbReference>
<dbReference type="InterPro" id="IPR001647">
    <property type="entry name" value="HTH_TetR"/>
</dbReference>
<reference evidence="9" key="1">
    <citation type="journal article" date="2019" name="Int. J. Syst. Evol. Microbiol.">
        <title>The Global Catalogue of Microorganisms (GCM) 10K type strain sequencing project: providing services to taxonomists for standard genome sequencing and annotation.</title>
        <authorList>
            <consortium name="The Broad Institute Genomics Platform"/>
            <consortium name="The Broad Institute Genome Sequencing Center for Infectious Disease"/>
            <person name="Wu L."/>
            <person name="Ma J."/>
        </authorList>
    </citation>
    <scope>NUCLEOTIDE SEQUENCE [LARGE SCALE GENOMIC DNA]</scope>
    <source>
        <strain evidence="9">JCM 15589</strain>
    </source>
</reference>
<evidence type="ECO:0000256" key="2">
    <source>
        <dbReference type="ARBA" id="ARBA00023015"/>
    </source>
</evidence>
<dbReference type="PRINTS" id="PR00455">
    <property type="entry name" value="HTHTETR"/>
</dbReference>
<gene>
    <name evidence="8" type="ORF">GCM10009809_24760</name>
</gene>
<dbReference type="Pfam" id="PF00440">
    <property type="entry name" value="TetR_N"/>
    <property type="match status" value="1"/>
</dbReference>
<evidence type="ECO:0000256" key="6">
    <source>
        <dbReference type="SAM" id="MobiDB-lite"/>
    </source>
</evidence>
<feature type="DNA-binding region" description="H-T-H motif" evidence="5">
    <location>
        <begin position="46"/>
        <end position="65"/>
    </location>
</feature>
<feature type="domain" description="HTH tetR-type" evidence="7">
    <location>
        <begin position="23"/>
        <end position="83"/>
    </location>
</feature>